<dbReference type="GO" id="GO:0004177">
    <property type="term" value="F:aminopeptidase activity"/>
    <property type="evidence" value="ECO:0007669"/>
    <property type="project" value="UniProtKB-KW"/>
</dbReference>
<proteinExistence type="inferred from homology"/>
<keyword evidence="2 4" id="KW-0378">Hydrolase</keyword>
<name>A0A1X6XKD7_9MICO</name>
<dbReference type="SUPFAM" id="SSF53474">
    <property type="entry name" value="alpha/beta-Hydrolases"/>
    <property type="match status" value="1"/>
</dbReference>
<dbReference type="PANTHER" id="PTHR43248:SF2">
    <property type="entry name" value="PROLYL AMINOPEPTIDASE"/>
    <property type="match status" value="1"/>
</dbReference>
<dbReference type="InterPro" id="IPR000073">
    <property type="entry name" value="AB_hydrolase_1"/>
</dbReference>
<gene>
    <name evidence="4" type="ORF">FM105_11400</name>
</gene>
<evidence type="ECO:0000313" key="4">
    <source>
        <dbReference type="EMBL" id="SLM99590.1"/>
    </source>
</evidence>
<accession>A0A1X6XKD7</accession>
<comment type="similarity">
    <text evidence="1">Belongs to the peptidase S33 family.</text>
</comment>
<organism evidence="4 5">
    <name type="scientific">Brevibacterium yomogidense</name>
    <dbReference type="NCBI Taxonomy" id="946573"/>
    <lineage>
        <taxon>Bacteria</taxon>
        <taxon>Bacillati</taxon>
        <taxon>Actinomycetota</taxon>
        <taxon>Actinomycetes</taxon>
        <taxon>Micrococcales</taxon>
        <taxon>Brevibacteriaceae</taxon>
        <taxon>Brevibacterium</taxon>
    </lineage>
</organism>
<dbReference type="PANTHER" id="PTHR43248">
    <property type="entry name" value="2-SUCCINYL-6-HYDROXY-2,4-CYCLOHEXADIENE-1-CARBOXYLATE SYNTHASE"/>
    <property type="match status" value="1"/>
</dbReference>
<dbReference type="EMBL" id="FWFF01000017">
    <property type="protein sequence ID" value="SLM99590.1"/>
    <property type="molecule type" value="Genomic_DNA"/>
</dbReference>
<protein>
    <submittedName>
        <fullName evidence="4">Proline iminopeptidase</fullName>
        <ecNumber evidence="4">3.4.11.5</ecNumber>
    </submittedName>
</protein>
<feature type="domain" description="AB hydrolase-1" evidence="3">
    <location>
        <begin position="57"/>
        <end position="266"/>
    </location>
</feature>
<evidence type="ECO:0000259" key="3">
    <source>
        <dbReference type="Pfam" id="PF00561"/>
    </source>
</evidence>
<dbReference type="Pfam" id="PF00561">
    <property type="entry name" value="Abhydrolase_1"/>
    <property type="match status" value="1"/>
</dbReference>
<keyword evidence="4" id="KW-0645">Protease</keyword>
<evidence type="ECO:0000256" key="1">
    <source>
        <dbReference type="ARBA" id="ARBA00010088"/>
    </source>
</evidence>
<dbReference type="Gene3D" id="3.40.50.1820">
    <property type="entry name" value="alpha/beta hydrolase"/>
    <property type="match status" value="1"/>
</dbReference>
<reference evidence="5" key="1">
    <citation type="submission" date="2017-02" db="EMBL/GenBank/DDBJ databases">
        <authorList>
            <person name="Dridi B."/>
        </authorList>
    </citation>
    <scope>NUCLEOTIDE SEQUENCE [LARGE SCALE GENOMIC DNA]</scope>
    <source>
        <strain evidence="5">B Co 03.10</strain>
    </source>
</reference>
<evidence type="ECO:0000256" key="2">
    <source>
        <dbReference type="ARBA" id="ARBA00022801"/>
    </source>
</evidence>
<sequence>MNSMSNDLSFALPGLHVRDLTIEVPLDRSRPQRGTIEVFARVVTGHGGEARPFAVYLQGGPGVEAPRPSLEPASPSWLPRVLEDYRLILLDQRGTGRSTPLGLDTPAPGLLPGTPAEVPAVQQPTSTSAEVSETSAGVFETPAGVFETPAGVSGTSADAAGTTLRTADPASAAEYLTHFRADAIVDDALDVLHRLGAETVTPIGQSFGGFTTLHWMSTRPETLAGAIMTGGLPAVGRTPDEVYSATWEIMRRKSLAFYRRFPDDRARMEELAGLAAAGAIRLPNGDAVTPARLRSVGHRLGATGGAEQLHWLLHLDHRGPAFQHDLAAALPYGGRNPLYAVIHESSMADGHATRWAAERTMPDDVRSDPTLLGGEHVHSGLFDEDAELAPWKDIAHRVADVPWPSLYDPDALAEVRAPSAAIVYFDDAYVPTRFSLETADLVPSLTPWVTNEWEHNGIRASGTEVIDRLIGLVTGRRLP</sequence>
<dbReference type="InterPro" id="IPR051601">
    <property type="entry name" value="Serine_prot/Carboxylest_S33"/>
</dbReference>
<keyword evidence="4" id="KW-0031">Aminopeptidase</keyword>
<dbReference type="EC" id="3.4.11.5" evidence="4"/>
<dbReference type="AlphaFoldDB" id="A0A1X6XKD7"/>
<evidence type="ECO:0000313" key="5">
    <source>
        <dbReference type="Proteomes" id="UP000196581"/>
    </source>
</evidence>
<keyword evidence="5" id="KW-1185">Reference proteome</keyword>
<dbReference type="Proteomes" id="UP000196581">
    <property type="component" value="Unassembled WGS sequence"/>
</dbReference>
<dbReference type="InterPro" id="IPR029058">
    <property type="entry name" value="AB_hydrolase_fold"/>
</dbReference>